<gene>
    <name evidence="1" type="ORF">WNY63_00530</name>
</gene>
<name>A0ABU9TWR8_9GAMM</name>
<evidence type="ECO:0000313" key="1">
    <source>
        <dbReference type="EMBL" id="MEM5549218.1"/>
    </source>
</evidence>
<comment type="caution">
    <text evidence="1">The sequence shown here is derived from an EMBL/GenBank/DDBJ whole genome shotgun (WGS) entry which is preliminary data.</text>
</comment>
<dbReference type="RefSeq" id="WP_342883048.1">
    <property type="nucleotide sequence ID" value="NZ_JBBMQU010000001.1"/>
</dbReference>
<accession>A0ABU9TWR8</accession>
<organism evidence="1 2">
    <name type="scientific">Pseudoalteromonas neustonica</name>
    <dbReference type="NCBI Taxonomy" id="1840331"/>
    <lineage>
        <taxon>Bacteria</taxon>
        <taxon>Pseudomonadati</taxon>
        <taxon>Pseudomonadota</taxon>
        <taxon>Gammaproteobacteria</taxon>
        <taxon>Alteromonadales</taxon>
        <taxon>Pseudoalteromonadaceae</taxon>
        <taxon>Pseudoalteromonas</taxon>
    </lineage>
</organism>
<reference evidence="1 2" key="1">
    <citation type="submission" date="2024-03" db="EMBL/GenBank/DDBJ databases">
        <title>Community enrichment and isolation of bacterial strains for fucoidan degradation.</title>
        <authorList>
            <person name="Sichert A."/>
        </authorList>
    </citation>
    <scope>NUCLEOTIDE SEQUENCE [LARGE SCALE GENOMIC DNA]</scope>
    <source>
        <strain evidence="1 2">AS81</strain>
    </source>
</reference>
<keyword evidence="2" id="KW-1185">Reference proteome</keyword>
<dbReference type="Proteomes" id="UP001388366">
    <property type="component" value="Unassembled WGS sequence"/>
</dbReference>
<sequence>MLLDIQTELECKLVQIINVRIILKKKGHYMQYLKLLFALTVILITSCTRFETNLHEYEELCNFNDELINGLESEVNNSISGLSELNNFLLVRQLHPSSNSYSVTLFENEISKGTVYYINSEENKVFSLLSPQYVDNVLNAIKSLETINVSDHFTTENVFGFSCYSIEVNSSSSYKSYNFVGMTKNSDLYELVSKIERAAALAYY</sequence>
<protein>
    <submittedName>
        <fullName evidence="1">Uncharacterized protein</fullName>
    </submittedName>
</protein>
<proteinExistence type="predicted"/>
<dbReference type="EMBL" id="JBBMQU010000001">
    <property type="protein sequence ID" value="MEM5549218.1"/>
    <property type="molecule type" value="Genomic_DNA"/>
</dbReference>
<evidence type="ECO:0000313" key="2">
    <source>
        <dbReference type="Proteomes" id="UP001388366"/>
    </source>
</evidence>